<evidence type="ECO:0000313" key="2">
    <source>
        <dbReference type="Proteomes" id="UP000624243"/>
    </source>
</evidence>
<accession>A0ACC5UNS9</accession>
<comment type="caution">
    <text evidence="1">The sequence shown here is derived from an EMBL/GenBank/DDBJ whole genome shotgun (WGS) entry which is preliminary data.</text>
</comment>
<dbReference type="Proteomes" id="UP000624243">
    <property type="component" value="Unassembled WGS sequence"/>
</dbReference>
<dbReference type="EMBL" id="JABWSB020000007">
    <property type="protein sequence ID" value="MBV4516067.1"/>
    <property type="molecule type" value="Genomic_DNA"/>
</dbReference>
<proteinExistence type="predicted"/>
<name>A0ACC5UNS9_9PSED</name>
<evidence type="ECO:0000313" key="1">
    <source>
        <dbReference type="EMBL" id="MBV4516067.1"/>
    </source>
</evidence>
<gene>
    <name evidence="1" type="ORF">HU758_012710</name>
</gene>
<sequence length="197" mass="21225">MKTDVRCIAVVRWQRPRVIQLLPDGFGSEAGDDDFVRGKVLGGAGHDEQYVCAMRVGRPATGYLDLDTFCTLAHAIVSLGSGAFHGVSDEALARIGRARRVCLSVPSFLMLLEVLRSSSVGAQVAFERFAQVSQGSLKDRVAIFVRQFVEVCMYNRAGCSCASITCCVRAMRMPSSAWASTGKAASELNGARALSIR</sequence>
<keyword evidence="2" id="KW-1185">Reference proteome</keyword>
<organism evidence="1 2">
    <name type="scientific">Pseudomonas kurunegalensis</name>
    <dbReference type="NCBI Taxonomy" id="485880"/>
    <lineage>
        <taxon>Bacteria</taxon>
        <taxon>Pseudomonadati</taxon>
        <taxon>Pseudomonadota</taxon>
        <taxon>Gammaproteobacteria</taxon>
        <taxon>Pseudomonadales</taxon>
        <taxon>Pseudomonadaceae</taxon>
        <taxon>Pseudomonas</taxon>
    </lineage>
</organism>
<protein>
    <submittedName>
        <fullName evidence="1">Uncharacterized protein</fullName>
    </submittedName>
</protein>
<reference evidence="1 2" key="1">
    <citation type="journal article" date="2020" name="Microorganisms">
        <title>Reliable Identification of Environmental Pseudomonas Isolates Using the rpoD Gene.</title>
        <authorList>
            <consortium name="The Broad Institute Genome Sequencing Platform"/>
            <person name="Girard L."/>
            <person name="Lood C."/>
            <person name="Rokni-Zadeh H."/>
            <person name="van Noort V."/>
            <person name="Lavigne R."/>
            <person name="De Mot R."/>
        </authorList>
    </citation>
    <scope>NUCLEOTIDE SEQUENCE [LARGE SCALE GENOMIC DNA]</scope>
    <source>
        <strain evidence="1 2">RW1P2</strain>
    </source>
</reference>